<evidence type="ECO:0000313" key="3">
    <source>
        <dbReference type="Proteomes" id="UP001326199"/>
    </source>
</evidence>
<dbReference type="EMBL" id="JAFFHB010000005">
    <property type="protein sequence ID" value="KAK4666127.1"/>
    <property type="molecule type" value="Genomic_DNA"/>
</dbReference>
<gene>
    <name evidence="2" type="ORF">QC763_0069590</name>
</gene>
<organism evidence="2 3">
    <name type="scientific">Podospora pseudopauciseta</name>
    <dbReference type="NCBI Taxonomy" id="2093780"/>
    <lineage>
        <taxon>Eukaryota</taxon>
        <taxon>Fungi</taxon>
        <taxon>Dikarya</taxon>
        <taxon>Ascomycota</taxon>
        <taxon>Pezizomycotina</taxon>
        <taxon>Sordariomycetes</taxon>
        <taxon>Sordariomycetidae</taxon>
        <taxon>Sordariales</taxon>
        <taxon>Podosporaceae</taxon>
        <taxon>Podospora</taxon>
    </lineage>
</organism>
<dbReference type="GeneID" id="87926076"/>
<sequence>MPVCLWNQALIPTCLVEPVSQHQQRNVDEAAPPSKKAAKKVEAKARKEALKAQRAEARQAPSSAVELDDPAKGFYGQAPTTPIVFSSSAEDISFRNFSDGNVEGKSIILRA</sequence>
<protein>
    <submittedName>
        <fullName evidence="2">Uncharacterized protein</fullName>
    </submittedName>
</protein>
<proteinExistence type="predicted"/>
<reference evidence="2 3" key="1">
    <citation type="journal article" date="2023" name="bioRxiv">
        <title>High-quality genome assemblies of four members of thePodospora anserinaspecies complex.</title>
        <authorList>
            <person name="Ament-Velasquez S.L."/>
            <person name="Vogan A.A."/>
            <person name="Wallerman O."/>
            <person name="Hartmann F."/>
            <person name="Gautier V."/>
            <person name="Silar P."/>
            <person name="Giraud T."/>
            <person name="Johannesson H."/>
        </authorList>
    </citation>
    <scope>NUCLEOTIDE SEQUENCE [LARGE SCALE GENOMIC DNA]</scope>
    <source>
        <strain evidence="2 3">CBS 411.78</strain>
    </source>
</reference>
<evidence type="ECO:0000256" key="1">
    <source>
        <dbReference type="SAM" id="MobiDB-lite"/>
    </source>
</evidence>
<dbReference type="RefSeq" id="XP_062766093.1">
    <property type="nucleotide sequence ID" value="XM_062905966.1"/>
</dbReference>
<dbReference type="Proteomes" id="UP001326199">
    <property type="component" value="Unassembled WGS sequence"/>
</dbReference>
<name>A0ABR0HE26_9PEZI</name>
<keyword evidence="3" id="KW-1185">Reference proteome</keyword>
<feature type="compositionally biased region" description="Basic and acidic residues" evidence="1">
    <location>
        <begin position="39"/>
        <end position="57"/>
    </location>
</feature>
<feature type="region of interest" description="Disordered" evidence="1">
    <location>
        <begin position="21"/>
        <end position="72"/>
    </location>
</feature>
<accession>A0ABR0HE26</accession>
<comment type="caution">
    <text evidence="2">The sequence shown here is derived from an EMBL/GenBank/DDBJ whole genome shotgun (WGS) entry which is preliminary data.</text>
</comment>
<evidence type="ECO:0000313" key="2">
    <source>
        <dbReference type="EMBL" id="KAK4666127.1"/>
    </source>
</evidence>